<evidence type="ECO:0000313" key="4">
    <source>
        <dbReference type="Proteomes" id="UP000002725"/>
    </source>
</evidence>
<dbReference type="EMBL" id="CP001108">
    <property type="protein sequence ID" value="ACF46417.1"/>
    <property type="molecule type" value="Genomic_DNA"/>
</dbReference>
<feature type="region of interest" description="Disordered" evidence="1">
    <location>
        <begin position="60"/>
        <end position="91"/>
    </location>
</feature>
<accession>B4S8N0</accession>
<dbReference type="RefSeq" id="WP_012505951.1">
    <property type="nucleotide sequence ID" value="NC_011059.1"/>
</dbReference>
<name>B4S8N0_PROA2</name>
<keyword evidence="2" id="KW-1133">Transmembrane helix</keyword>
<proteinExistence type="predicted"/>
<evidence type="ECO:0000313" key="3">
    <source>
        <dbReference type="EMBL" id="ACF46417.1"/>
    </source>
</evidence>
<gene>
    <name evidence="3" type="ordered locus">Paes_1396</name>
</gene>
<feature type="transmembrane region" description="Helical" evidence="2">
    <location>
        <begin position="9"/>
        <end position="27"/>
    </location>
</feature>
<keyword evidence="4" id="KW-1185">Reference proteome</keyword>
<dbReference type="Proteomes" id="UP000002725">
    <property type="component" value="Chromosome"/>
</dbReference>
<feature type="compositionally biased region" description="Low complexity" evidence="1">
    <location>
        <begin position="72"/>
        <end position="91"/>
    </location>
</feature>
<dbReference type="KEGG" id="paa:Paes_1396"/>
<keyword evidence="2" id="KW-0472">Membrane</keyword>
<evidence type="ECO:0000256" key="1">
    <source>
        <dbReference type="SAM" id="MobiDB-lite"/>
    </source>
</evidence>
<dbReference type="HOGENOM" id="CLU_2424518_0_0_10"/>
<sequence>MADNKMNDVVNKAAGVATLAGSAIMFSPLGMPFLFHGLSGVVIGGLGLYAAGKVAGSVLEQNAASSPEKAPDPSSSEDAPSEDSSSSSESA</sequence>
<organism evidence="3 4">
    <name type="scientific">Prosthecochloris aestuarii (strain DSM 271 / SK 413)</name>
    <dbReference type="NCBI Taxonomy" id="290512"/>
    <lineage>
        <taxon>Bacteria</taxon>
        <taxon>Pseudomonadati</taxon>
        <taxon>Chlorobiota</taxon>
        <taxon>Chlorobiia</taxon>
        <taxon>Chlorobiales</taxon>
        <taxon>Chlorobiaceae</taxon>
        <taxon>Prosthecochloris</taxon>
    </lineage>
</organism>
<dbReference type="AlphaFoldDB" id="B4S8N0"/>
<reference evidence="3" key="1">
    <citation type="submission" date="2008-06" db="EMBL/GenBank/DDBJ databases">
        <title>Complete sequence of chromosome of Prosthecochloris aestuarii DSM 271.</title>
        <authorList>
            <consortium name="US DOE Joint Genome Institute"/>
            <person name="Lucas S."/>
            <person name="Copeland A."/>
            <person name="Lapidus A."/>
            <person name="Glavina del Rio T."/>
            <person name="Dalin E."/>
            <person name="Tice H."/>
            <person name="Bruce D."/>
            <person name="Goodwin L."/>
            <person name="Pitluck S."/>
            <person name="Schmutz J."/>
            <person name="Larimer F."/>
            <person name="Land M."/>
            <person name="Hauser L."/>
            <person name="Kyrpides N."/>
            <person name="Anderson I."/>
            <person name="Liu Z."/>
            <person name="Li T."/>
            <person name="Zhao F."/>
            <person name="Overmann J."/>
            <person name="Bryant D.A."/>
            <person name="Richardson P."/>
        </authorList>
    </citation>
    <scope>NUCLEOTIDE SEQUENCE [LARGE SCALE GENOMIC DNA]</scope>
    <source>
        <strain evidence="3">DSM 271</strain>
    </source>
</reference>
<evidence type="ECO:0000256" key="2">
    <source>
        <dbReference type="SAM" id="Phobius"/>
    </source>
</evidence>
<keyword evidence="2" id="KW-0812">Transmembrane</keyword>
<protein>
    <submittedName>
        <fullName evidence="3">Uncharacterized protein</fullName>
    </submittedName>
</protein>